<organism evidence="1 2">
    <name type="scientific">Mesoterricola sediminis</name>
    <dbReference type="NCBI Taxonomy" id="2927980"/>
    <lineage>
        <taxon>Bacteria</taxon>
        <taxon>Pseudomonadati</taxon>
        <taxon>Acidobacteriota</taxon>
        <taxon>Holophagae</taxon>
        <taxon>Holophagales</taxon>
        <taxon>Holophagaceae</taxon>
        <taxon>Mesoterricola</taxon>
    </lineage>
</organism>
<name>A0AA48GTJ1_9BACT</name>
<dbReference type="EMBL" id="AP027081">
    <property type="protein sequence ID" value="BDU75929.1"/>
    <property type="molecule type" value="Genomic_DNA"/>
</dbReference>
<accession>A0AA48GTJ1</accession>
<dbReference type="KEGG" id="msea:METESE_08870"/>
<dbReference type="Proteomes" id="UP001228113">
    <property type="component" value="Chromosome"/>
</dbReference>
<evidence type="ECO:0000313" key="1">
    <source>
        <dbReference type="EMBL" id="BDU75929.1"/>
    </source>
</evidence>
<evidence type="ECO:0000313" key="2">
    <source>
        <dbReference type="Proteomes" id="UP001228113"/>
    </source>
</evidence>
<protein>
    <submittedName>
        <fullName evidence="1">Uncharacterized protein</fullName>
    </submittedName>
</protein>
<dbReference type="RefSeq" id="WP_243329467.1">
    <property type="nucleotide sequence ID" value="NZ_AP027081.1"/>
</dbReference>
<proteinExistence type="predicted"/>
<keyword evidence="2" id="KW-1185">Reference proteome</keyword>
<gene>
    <name evidence="1" type="ORF">METESE_08870</name>
</gene>
<reference evidence="1" key="1">
    <citation type="journal article" date="2023" name="Int. J. Syst. Evol. Microbiol.">
        <title>Mesoterricola silvestris gen. nov., sp. nov., Mesoterricola sediminis sp. nov., Geothrix oryzae sp. nov., Geothrix edaphica sp. nov., Geothrix rubra sp. nov., and Geothrix limicola sp. nov., six novel members of Acidobacteriota isolated from soils.</title>
        <authorList>
            <person name="Itoh H."/>
            <person name="Sugisawa Y."/>
            <person name="Mise K."/>
            <person name="Xu Z."/>
            <person name="Kuniyasu M."/>
            <person name="Ushijima N."/>
            <person name="Kawano K."/>
            <person name="Kobayashi E."/>
            <person name="Shiratori Y."/>
            <person name="Masuda Y."/>
            <person name="Senoo K."/>
        </authorList>
    </citation>
    <scope>NUCLEOTIDE SEQUENCE</scope>
    <source>
        <strain evidence="1">W786</strain>
    </source>
</reference>
<dbReference type="AlphaFoldDB" id="A0AA48GTJ1"/>
<sequence>MKNSNVEKNGLSNDAVLPAYVPPTVTVYTSQEIIEQVGPALTCSLLPCPADAAG</sequence>